<keyword evidence="2" id="KW-1185">Reference proteome</keyword>
<reference evidence="2" key="1">
    <citation type="journal article" date="2022" name="Mol. Ecol. Resour.">
        <title>The genomes of chicory, endive, great burdock and yacon provide insights into Asteraceae palaeo-polyploidization history and plant inulin production.</title>
        <authorList>
            <person name="Fan W."/>
            <person name="Wang S."/>
            <person name="Wang H."/>
            <person name="Wang A."/>
            <person name="Jiang F."/>
            <person name="Liu H."/>
            <person name="Zhao H."/>
            <person name="Xu D."/>
            <person name="Zhang Y."/>
        </authorList>
    </citation>
    <scope>NUCLEOTIDE SEQUENCE [LARGE SCALE GENOMIC DNA]</scope>
    <source>
        <strain evidence="2">cv. Yunnan</strain>
    </source>
</reference>
<protein>
    <submittedName>
        <fullName evidence="1">Uncharacterized protein</fullName>
    </submittedName>
</protein>
<dbReference type="Proteomes" id="UP001056120">
    <property type="component" value="Linkage Group LG18"/>
</dbReference>
<evidence type="ECO:0000313" key="1">
    <source>
        <dbReference type="EMBL" id="KAI3755033.1"/>
    </source>
</evidence>
<name>A0ACB9E7P4_9ASTR</name>
<gene>
    <name evidence="1" type="ORF">L1987_54826</name>
</gene>
<reference evidence="1 2" key="2">
    <citation type="journal article" date="2022" name="Mol. Ecol. Resour.">
        <title>The genomes of chicory, endive, great burdock and yacon provide insights into Asteraceae paleo-polyploidization history and plant inulin production.</title>
        <authorList>
            <person name="Fan W."/>
            <person name="Wang S."/>
            <person name="Wang H."/>
            <person name="Wang A."/>
            <person name="Jiang F."/>
            <person name="Liu H."/>
            <person name="Zhao H."/>
            <person name="Xu D."/>
            <person name="Zhang Y."/>
        </authorList>
    </citation>
    <scope>NUCLEOTIDE SEQUENCE [LARGE SCALE GENOMIC DNA]</scope>
    <source>
        <strain evidence="2">cv. Yunnan</strain>
        <tissue evidence="1">Leaves</tissue>
    </source>
</reference>
<evidence type="ECO:0000313" key="2">
    <source>
        <dbReference type="Proteomes" id="UP001056120"/>
    </source>
</evidence>
<organism evidence="1 2">
    <name type="scientific">Smallanthus sonchifolius</name>
    <dbReference type="NCBI Taxonomy" id="185202"/>
    <lineage>
        <taxon>Eukaryota</taxon>
        <taxon>Viridiplantae</taxon>
        <taxon>Streptophyta</taxon>
        <taxon>Embryophyta</taxon>
        <taxon>Tracheophyta</taxon>
        <taxon>Spermatophyta</taxon>
        <taxon>Magnoliopsida</taxon>
        <taxon>eudicotyledons</taxon>
        <taxon>Gunneridae</taxon>
        <taxon>Pentapetalae</taxon>
        <taxon>asterids</taxon>
        <taxon>campanulids</taxon>
        <taxon>Asterales</taxon>
        <taxon>Asteraceae</taxon>
        <taxon>Asteroideae</taxon>
        <taxon>Heliantheae alliance</taxon>
        <taxon>Millerieae</taxon>
        <taxon>Smallanthus</taxon>
    </lineage>
</organism>
<proteinExistence type="predicted"/>
<dbReference type="EMBL" id="CM042035">
    <property type="protein sequence ID" value="KAI3755033.1"/>
    <property type="molecule type" value="Genomic_DNA"/>
</dbReference>
<sequence>MPFGLCNAPATFQRCMMSIFSDMIGESMEVFMDDFSIFGTTFETCLNQLTKVLKRLVETNLVVSWEKRHFMVKKWVVLGHVISSNGIEVDHAKIQIISTLPPPNSVKGVRSFLGHAGFYRRLGLKIRVRAIEVIQGSVVDINDSRIKIKETVFIVLLHFCEVFPENQGIIAAWREKFSVSSKVLKFRMFSTFGAAGTPSSSLGSIPPEVTSSPCSKLCIDKVKMFKKENVDFSLSKVVDMLETQLHKPGNGSKGLGYNNVPPPFNGNCTIVPPPIEEQVKEFFMFTPGNLSSSDGSESSSSLASTVKCVKCSDASTSCAEKVEIEECNSENDEYEEACFCKNKINANLNCKNKNDTSKSTASKSNKPYVQAWKNGFTNSKLSAYSVGKTRFVKPVTDNIVKYSNRDLYKLKEKSKQVEKPMVSVHTSSASPKHFTKAEFYTKYDHHHKRFEQDHAQKNMTYASCSKRRCDQSYHSQSSSSPSSSSNRSGYVAYARKQTCYTCGKAGHIARHCMHRPYESYYMKNQRTTPRDRTYSKPMKANQPKAMKSHTPRVKPSDGDWNVAKRNRHAYFER</sequence>
<accession>A0ACB9E7P4</accession>
<comment type="caution">
    <text evidence="1">The sequence shown here is derived from an EMBL/GenBank/DDBJ whole genome shotgun (WGS) entry which is preliminary data.</text>
</comment>